<sequence>MLYSTTFVSQHLELEATAILCQKLIPTASRFSSRGTTTSSRSKNLETQHTSSLMFTPLDPFIADVFRYVPARQSLRKTSLCTFSRTAPMPARYTPHVSAVPAFLTATIRALCTHFCSQDDVQQRERRPLSIWLRLDVVSRRHP</sequence>
<name>A0A8H7DDC8_9AGAR</name>
<organism evidence="1 2">
    <name type="scientific">Mycena sanguinolenta</name>
    <dbReference type="NCBI Taxonomy" id="230812"/>
    <lineage>
        <taxon>Eukaryota</taxon>
        <taxon>Fungi</taxon>
        <taxon>Dikarya</taxon>
        <taxon>Basidiomycota</taxon>
        <taxon>Agaricomycotina</taxon>
        <taxon>Agaricomycetes</taxon>
        <taxon>Agaricomycetidae</taxon>
        <taxon>Agaricales</taxon>
        <taxon>Marasmiineae</taxon>
        <taxon>Mycenaceae</taxon>
        <taxon>Mycena</taxon>
    </lineage>
</organism>
<evidence type="ECO:0000313" key="1">
    <source>
        <dbReference type="EMBL" id="KAF7370255.1"/>
    </source>
</evidence>
<comment type="caution">
    <text evidence="1">The sequence shown here is derived from an EMBL/GenBank/DDBJ whole genome shotgun (WGS) entry which is preliminary data.</text>
</comment>
<keyword evidence="2" id="KW-1185">Reference proteome</keyword>
<accession>A0A8H7DDC8</accession>
<reference evidence="1" key="1">
    <citation type="submission" date="2020-05" db="EMBL/GenBank/DDBJ databases">
        <title>Mycena genomes resolve the evolution of fungal bioluminescence.</title>
        <authorList>
            <person name="Tsai I.J."/>
        </authorList>
    </citation>
    <scope>NUCLEOTIDE SEQUENCE</scope>
    <source>
        <strain evidence="1">160909Yilan</strain>
    </source>
</reference>
<evidence type="ECO:0000313" key="2">
    <source>
        <dbReference type="Proteomes" id="UP000623467"/>
    </source>
</evidence>
<dbReference type="Proteomes" id="UP000623467">
    <property type="component" value="Unassembled WGS sequence"/>
</dbReference>
<protein>
    <submittedName>
        <fullName evidence="1">Uncharacterized protein</fullName>
    </submittedName>
</protein>
<dbReference type="EMBL" id="JACAZH010000004">
    <property type="protein sequence ID" value="KAF7370255.1"/>
    <property type="molecule type" value="Genomic_DNA"/>
</dbReference>
<proteinExistence type="predicted"/>
<dbReference type="AlphaFoldDB" id="A0A8H7DDC8"/>
<gene>
    <name evidence="1" type="ORF">MSAN_00656600</name>
</gene>